<reference evidence="2" key="1">
    <citation type="submission" date="2020-11" db="EMBL/GenBank/DDBJ databases">
        <authorList>
            <consortium name="DOE Joint Genome Institute"/>
            <person name="Ahrendt S."/>
            <person name="Riley R."/>
            <person name="Andreopoulos W."/>
            <person name="LaButti K."/>
            <person name="Pangilinan J."/>
            <person name="Ruiz-duenas F.J."/>
            <person name="Barrasa J.M."/>
            <person name="Sanchez-Garcia M."/>
            <person name="Camarero S."/>
            <person name="Miyauchi S."/>
            <person name="Serrano A."/>
            <person name="Linde D."/>
            <person name="Babiker R."/>
            <person name="Drula E."/>
            <person name="Ayuso-Fernandez I."/>
            <person name="Pacheco R."/>
            <person name="Padilla G."/>
            <person name="Ferreira P."/>
            <person name="Barriuso J."/>
            <person name="Kellner H."/>
            <person name="Castanera R."/>
            <person name="Alfaro M."/>
            <person name="Ramirez L."/>
            <person name="Pisabarro A.G."/>
            <person name="Kuo A."/>
            <person name="Tritt A."/>
            <person name="Lipzen A."/>
            <person name="He G."/>
            <person name="Yan M."/>
            <person name="Ng V."/>
            <person name="Cullen D."/>
            <person name="Martin F."/>
            <person name="Rosso M.-N."/>
            <person name="Henrissat B."/>
            <person name="Hibbett D."/>
            <person name="Martinez A.T."/>
            <person name="Grigoriev I.V."/>
        </authorList>
    </citation>
    <scope>NUCLEOTIDE SEQUENCE</scope>
    <source>
        <strain evidence="2">AH 44721</strain>
    </source>
</reference>
<proteinExistence type="predicted"/>
<name>A0A9P5NX77_GYMJU</name>
<feature type="region of interest" description="Disordered" evidence="1">
    <location>
        <begin position="1"/>
        <end position="38"/>
    </location>
</feature>
<accession>A0A9P5NX77</accession>
<gene>
    <name evidence="2" type="ORF">CPB84DRAFT_1766740</name>
</gene>
<dbReference type="Proteomes" id="UP000724874">
    <property type="component" value="Unassembled WGS sequence"/>
</dbReference>
<dbReference type="AlphaFoldDB" id="A0A9P5NX77"/>
<organism evidence="2 3">
    <name type="scientific">Gymnopilus junonius</name>
    <name type="common">Spectacular rustgill mushroom</name>
    <name type="synonym">Gymnopilus spectabilis subsp. junonius</name>
    <dbReference type="NCBI Taxonomy" id="109634"/>
    <lineage>
        <taxon>Eukaryota</taxon>
        <taxon>Fungi</taxon>
        <taxon>Dikarya</taxon>
        <taxon>Basidiomycota</taxon>
        <taxon>Agaricomycotina</taxon>
        <taxon>Agaricomycetes</taxon>
        <taxon>Agaricomycetidae</taxon>
        <taxon>Agaricales</taxon>
        <taxon>Agaricineae</taxon>
        <taxon>Hymenogastraceae</taxon>
        <taxon>Gymnopilus</taxon>
    </lineage>
</organism>
<keyword evidence="3" id="KW-1185">Reference proteome</keyword>
<sequence length="221" mass="24543">MPDNSSTSRTNPPAYDSAANWNGQGAQNPPPASVPPSSQVFAVGSECRLVKEETADVTPREIALHDLQVGDVNPSRIQCRARKRVTIAGVSSRRTVHEASPTSPRHALYIVTVQQVVTVSRVAETAPRYNCPHSVLKRTINIDEMSDKTFEDNEVLFLREPFSGMAENTHVKVLRVRTSQLKKTFTSLKNVSYSVAPVDQERLKLEYTVDRMLTHDELTSA</sequence>
<dbReference type="EMBL" id="JADNYJ010000011">
    <property type="protein sequence ID" value="KAF8908489.1"/>
    <property type="molecule type" value="Genomic_DNA"/>
</dbReference>
<evidence type="ECO:0000313" key="3">
    <source>
        <dbReference type="Proteomes" id="UP000724874"/>
    </source>
</evidence>
<evidence type="ECO:0000256" key="1">
    <source>
        <dbReference type="SAM" id="MobiDB-lite"/>
    </source>
</evidence>
<protein>
    <submittedName>
        <fullName evidence="2">Uncharacterized protein</fullName>
    </submittedName>
</protein>
<feature type="compositionally biased region" description="Polar residues" evidence="1">
    <location>
        <begin position="1"/>
        <end position="11"/>
    </location>
</feature>
<evidence type="ECO:0000313" key="2">
    <source>
        <dbReference type="EMBL" id="KAF8908489.1"/>
    </source>
</evidence>
<comment type="caution">
    <text evidence="2">The sequence shown here is derived from an EMBL/GenBank/DDBJ whole genome shotgun (WGS) entry which is preliminary data.</text>
</comment>